<name>A0A9J5Y1R0_SOLCO</name>
<dbReference type="AlphaFoldDB" id="A0A9J5Y1R0"/>
<reference evidence="1 2" key="1">
    <citation type="submission" date="2020-09" db="EMBL/GenBank/DDBJ databases">
        <title>De no assembly of potato wild relative species, Solanum commersonii.</title>
        <authorList>
            <person name="Cho K."/>
        </authorList>
    </citation>
    <scope>NUCLEOTIDE SEQUENCE [LARGE SCALE GENOMIC DNA]</scope>
    <source>
        <strain evidence="1">LZ3.2</strain>
        <tissue evidence="1">Leaf</tissue>
    </source>
</reference>
<proteinExistence type="predicted"/>
<dbReference type="OrthoDB" id="1328154at2759"/>
<gene>
    <name evidence="1" type="ORF">H5410_035803</name>
</gene>
<dbReference type="EMBL" id="JACXVP010000007">
    <property type="protein sequence ID" value="KAG5594571.1"/>
    <property type="molecule type" value="Genomic_DNA"/>
</dbReference>
<organism evidence="1 2">
    <name type="scientific">Solanum commersonii</name>
    <name type="common">Commerson's wild potato</name>
    <name type="synonym">Commerson's nightshade</name>
    <dbReference type="NCBI Taxonomy" id="4109"/>
    <lineage>
        <taxon>Eukaryota</taxon>
        <taxon>Viridiplantae</taxon>
        <taxon>Streptophyta</taxon>
        <taxon>Embryophyta</taxon>
        <taxon>Tracheophyta</taxon>
        <taxon>Spermatophyta</taxon>
        <taxon>Magnoliopsida</taxon>
        <taxon>eudicotyledons</taxon>
        <taxon>Gunneridae</taxon>
        <taxon>Pentapetalae</taxon>
        <taxon>asterids</taxon>
        <taxon>lamiids</taxon>
        <taxon>Solanales</taxon>
        <taxon>Solanaceae</taxon>
        <taxon>Solanoideae</taxon>
        <taxon>Solaneae</taxon>
        <taxon>Solanum</taxon>
    </lineage>
</organism>
<protein>
    <submittedName>
        <fullName evidence="1">Uncharacterized protein</fullName>
    </submittedName>
</protein>
<accession>A0A9J5Y1R0</accession>
<dbReference type="Proteomes" id="UP000824120">
    <property type="component" value="Chromosome 7"/>
</dbReference>
<evidence type="ECO:0000313" key="2">
    <source>
        <dbReference type="Proteomes" id="UP000824120"/>
    </source>
</evidence>
<comment type="caution">
    <text evidence="1">The sequence shown here is derived from an EMBL/GenBank/DDBJ whole genome shotgun (WGS) entry which is preliminary data.</text>
</comment>
<evidence type="ECO:0000313" key="1">
    <source>
        <dbReference type="EMBL" id="KAG5594571.1"/>
    </source>
</evidence>
<keyword evidence="2" id="KW-1185">Reference proteome</keyword>
<sequence>MENLADRYPLIENAVFFCRTGPTFLEPLDDDEATVDEAMDNEEDNADEEANVLMAWHVKVESPAASARRDERRKAP</sequence>